<comment type="similarity">
    <text evidence="1">Belongs to the amidase family.</text>
</comment>
<dbReference type="Gene3D" id="3.90.1300.10">
    <property type="entry name" value="Amidase signature (AS) domain"/>
    <property type="match status" value="1"/>
</dbReference>
<keyword evidence="5" id="KW-1185">Reference proteome</keyword>
<dbReference type="InterPro" id="IPR036928">
    <property type="entry name" value="AS_sf"/>
</dbReference>
<feature type="region of interest" description="Disordered" evidence="2">
    <location>
        <begin position="127"/>
        <end position="148"/>
    </location>
</feature>
<name>A0A6N8FSW1_9CHRO</name>
<evidence type="ECO:0000313" key="4">
    <source>
        <dbReference type="EMBL" id="MUL36220.1"/>
    </source>
</evidence>
<dbReference type="SUPFAM" id="SSF75304">
    <property type="entry name" value="Amidase signature (AS) enzymes"/>
    <property type="match status" value="1"/>
</dbReference>
<feature type="domain" description="Amidase" evidence="3">
    <location>
        <begin position="20"/>
        <end position="420"/>
    </location>
</feature>
<dbReference type="OrthoDB" id="564788at2"/>
<dbReference type="InterPro" id="IPR023631">
    <property type="entry name" value="Amidase_dom"/>
</dbReference>
<evidence type="ECO:0000256" key="1">
    <source>
        <dbReference type="ARBA" id="ARBA00009199"/>
    </source>
</evidence>
<dbReference type="EMBL" id="NAPY01000009">
    <property type="protein sequence ID" value="MUL36220.1"/>
    <property type="molecule type" value="Genomic_DNA"/>
</dbReference>
<evidence type="ECO:0000313" key="5">
    <source>
        <dbReference type="Proteomes" id="UP000441797"/>
    </source>
</evidence>
<feature type="compositionally biased region" description="Basic residues" evidence="2">
    <location>
        <begin position="128"/>
        <end position="137"/>
    </location>
</feature>
<dbReference type="RefSeq" id="WP_105219258.1">
    <property type="nucleotide sequence ID" value="NZ_CAWNSU010000033.1"/>
</dbReference>
<protein>
    <recommendedName>
        <fullName evidence="3">Amidase domain-containing protein</fullName>
    </recommendedName>
</protein>
<dbReference type="Pfam" id="PF01425">
    <property type="entry name" value="Amidase"/>
    <property type="match status" value="1"/>
</dbReference>
<dbReference type="Proteomes" id="UP000441797">
    <property type="component" value="Unassembled WGS sequence"/>
</dbReference>
<gene>
    <name evidence="4" type="ORF">BWI75_07630</name>
</gene>
<dbReference type="PANTHER" id="PTHR11895:SF7">
    <property type="entry name" value="GLUTAMYL-TRNA(GLN) AMIDOTRANSFERASE SUBUNIT A, MITOCHONDRIAL"/>
    <property type="match status" value="1"/>
</dbReference>
<comment type="caution">
    <text evidence="4">The sequence shown here is derived from an EMBL/GenBank/DDBJ whole genome shotgun (WGS) entry which is preliminary data.</text>
</comment>
<evidence type="ECO:0000256" key="2">
    <source>
        <dbReference type="SAM" id="MobiDB-lite"/>
    </source>
</evidence>
<dbReference type="GO" id="GO:0003824">
    <property type="term" value="F:catalytic activity"/>
    <property type="evidence" value="ECO:0007669"/>
    <property type="project" value="InterPro"/>
</dbReference>
<evidence type="ECO:0000259" key="3">
    <source>
        <dbReference type="Pfam" id="PF01425"/>
    </source>
</evidence>
<sequence length="430" mass="45944">MTDYPTAQAIVELRQSTAVEVLEKCLARIREREPIVGAWEYLSPHALQQAQRCDVAQAQGKLLGAFHGVPVGIKDTFATVDMPTGWGTPIHKGRQFGYDAAVVERLKAAGAVIVGKTVTTEYAIARPNKTRNPHNPKHTPGASSSGSAAAVADGMIPIAIGTQMVGSILRPAAYCGIFGFKPSFGVISRYGLMPSSRELDHVGIFARSIADIGLVLSVLAGTDARDPDCYATLIAPPPQKNHPKLALVLGSQWFQIETEAKQALFNSVTTLVAAGATVSQVDLPSEFDAYLDHVEVLCAAGIAANHSADYELHAQEMSPKLQQLIVRGRNINAIAYAKARHAVVDYNITLAKILSEFDAILTPVTTGTAPYGLENTGSFVFCALWTLCGLPAISIPVGVSNGLPLGIQLVGKRLRDRELLEIAQILYSRA</sequence>
<dbReference type="PANTHER" id="PTHR11895">
    <property type="entry name" value="TRANSAMIDASE"/>
    <property type="match status" value="1"/>
</dbReference>
<dbReference type="AlphaFoldDB" id="A0A6N8FSW1"/>
<dbReference type="InterPro" id="IPR000120">
    <property type="entry name" value="Amidase"/>
</dbReference>
<proteinExistence type="inferred from homology"/>
<reference evidence="4 5" key="1">
    <citation type="journal article" date="2019" name="Front. Microbiol.">
        <title>Genomic Features for Desiccation Tolerance and Sugar Biosynthesis in the Extremophile Gloeocapsopsis sp. UTEX B3054.</title>
        <authorList>
            <person name="Urrejola C."/>
            <person name="Alcorta J."/>
            <person name="Salas L."/>
            <person name="Vasquez M."/>
            <person name="Polz M.F."/>
            <person name="Vicuna R."/>
            <person name="Diez B."/>
        </authorList>
    </citation>
    <scope>NUCLEOTIDE SEQUENCE [LARGE SCALE GENOMIC DNA]</scope>
    <source>
        <strain evidence="4 5">1H9</strain>
    </source>
</reference>
<organism evidence="4 5">
    <name type="scientific">Gloeocapsopsis dulcis AAB1 = 1H9</name>
    <dbReference type="NCBI Taxonomy" id="1433147"/>
    <lineage>
        <taxon>Bacteria</taxon>
        <taxon>Bacillati</taxon>
        <taxon>Cyanobacteriota</taxon>
        <taxon>Cyanophyceae</taxon>
        <taxon>Oscillatoriophycideae</taxon>
        <taxon>Chroococcales</taxon>
        <taxon>Chroococcaceae</taxon>
        <taxon>Gloeocapsopsis</taxon>
        <taxon>Gloeocapsopsis dulcis</taxon>
    </lineage>
</organism>
<accession>A0A6N8FSW1</accession>